<protein>
    <recommendedName>
        <fullName evidence="3">IrrE N-terminal-like domain-containing protein</fullName>
    </recommendedName>
</protein>
<organism evidence="1 2">
    <name type="scientific">Nocardiopsis coralli</name>
    <dbReference type="NCBI Taxonomy" id="2772213"/>
    <lineage>
        <taxon>Bacteria</taxon>
        <taxon>Bacillati</taxon>
        <taxon>Actinomycetota</taxon>
        <taxon>Actinomycetes</taxon>
        <taxon>Streptosporangiales</taxon>
        <taxon>Nocardiopsidaceae</taxon>
        <taxon>Nocardiopsis</taxon>
    </lineage>
</organism>
<evidence type="ECO:0000313" key="2">
    <source>
        <dbReference type="Proteomes" id="UP000806528"/>
    </source>
</evidence>
<accession>A0ABR9P007</accession>
<sequence length="250" mass="27488">MISSRAWLRHYSANNVMRILQQCPNARDVRAFGAWLNAGRPVCKGERGIRILAPMRYRAEDEESEPEREDGCRRYEVRGFTVTTVFDVSQTEGGPAPEPDGVVPQELRGLAPDQLWDQVAAMVTTRGYTVEHGDCGEAYGYVHYPTRTVRVRGDVDPAQAVKTLTHELAHILCEHSTREGLSRQRAEVEAESVACVVGSVMGLETLDYSVPYVAGWADDSDVAHAAAARVMAVADQITAHLIEHAEQAAA</sequence>
<evidence type="ECO:0008006" key="3">
    <source>
        <dbReference type="Google" id="ProtNLM"/>
    </source>
</evidence>
<gene>
    <name evidence="1" type="ORF">IDM40_00420</name>
</gene>
<dbReference type="EMBL" id="JADBGI010000001">
    <property type="protein sequence ID" value="MBE2997169.1"/>
    <property type="molecule type" value="Genomic_DNA"/>
</dbReference>
<proteinExistence type="predicted"/>
<evidence type="ECO:0000313" key="1">
    <source>
        <dbReference type="EMBL" id="MBE2997169.1"/>
    </source>
</evidence>
<name>A0ABR9P007_9ACTN</name>
<reference evidence="1 2" key="1">
    <citation type="submission" date="2020-09" db="EMBL/GenBank/DDBJ databases">
        <title>Diversity and distribution of actinomycetes associated with coral in the coast of Hainan.</title>
        <authorList>
            <person name="Li F."/>
        </authorList>
    </citation>
    <scope>NUCLEOTIDE SEQUENCE [LARGE SCALE GENOMIC DNA]</scope>
    <source>
        <strain evidence="1 2">HNM0947</strain>
    </source>
</reference>
<keyword evidence="2" id="KW-1185">Reference proteome</keyword>
<comment type="caution">
    <text evidence="1">The sequence shown here is derived from an EMBL/GenBank/DDBJ whole genome shotgun (WGS) entry which is preliminary data.</text>
</comment>
<dbReference type="Proteomes" id="UP000806528">
    <property type="component" value="Unassembled WGS sequence"/>
</dbReference>